<proteinExistence type="predicted"/>
<dbReference type="Proteomes" id="UP000523196">
    <property type="component" value="Unassembled WGS sequence"/>
</dbReference>
<evidence type="ECO:0000313" key="2">
    <source>
        <dbReference type="Proteomes" id="UP000523196"/>
    </source>
</evidence>
<comment type="caution">
    <text evidence="1">The sequence shown here is derived from an EMBL/GenBank/DDBJ whole genome shotgun (WGS) entry which is preliminary data.</text>
</comment>
<organism evidence="1 2">
    <name type="scientific">Marilutibacter spongiae</name>
    <dbReference type="NCBI Taxonomy" id="2025720"/>
    <lineage>
        <taxon>Bacteria</taxon>
        <taxon>Pseudomonadati</taxon>
        <taxon>Pseudomonadota</taxon>
        <taxon>Gammaproteobacteria</taxon>
        <taxon>Lysobacterales</taxon>
        <taxon>Lysobacteraceae</taxon>
        <taxon>Marilutibacter</taxon>
    </lineage>
</organism>
<dbReference type="RefSeq" id="WP_182686276.1">
    <property type="nucleotide sequence ID" value="NZ_JACHTF010000006.1"/>
</dbReference>
<protein>
    <submittedName>
        <fullName evidence="1">Lar family restriction alleviation protein</fullName>
    </submittedName>
</protein>
<reference evidence="1 2" key="1">
    <citation type="submission" date="2020-08" db="EMBL/GenBank/DDBJ databases">
        <authorList>
            <person name="Xu S."/>
            <person name="Li A."/>
        </authorList>
    </citation>
    <scope>NUCLEOTIDE SEQUENCE [LARGE SCALE GENOMIC DNA]</scope>
    <source>
        <strain evidence="1 2">119BY6-57</strain>
    </source>
</reference>
<dbReference type="AlphaFoldDB" id="A0A7W3Y5E2"/>
<name>A0A7W3Y5E2_9GAMM</name>
<dbReference type="EMBL" id="JACHTF010000006">
    <property type="protein sequence ID" value="MBB1060373.1"/>
    <property type="molecule type" value="Genomic_DNA"/>
</dbReference>
<keyword evidence="2" id="KW-1185">Reference proteome</keyword>
<accession>A0A7W3Y5E2</accession>
<gene>
    <name evidence="1" type="ORF">H4F98_07270</name>
</gene>
<evidence type="ECO:0000313" key="1">
    <source>
        <dbReference type="EMBL" id="MBB1060373.1"/>
    </source>
</evidence>
<sequence>MPDSAINDLAACPFCDTTEPEIYPLNRERTLWVADCGNPGCVTRVEDRYSSEAEAIAAWNRRSPRITRALALLAAVESGEIAGTWRPIETAPKDGVTPILVHESGIGESYIALRPIDCPDDAAATMFGHSACYPTHWMPLPSPPGTEMCWCETCRPNTPTNMRFIMCPNCGNKRCPKATNHVNACTGSNEPGQPGSSWENFKPVAEVKCPHRTRCDCLGACKYGFAGGGAAPSPPGTGEG</sequence>